<evidence type="ECO:0000313" key="5">
    <source>
        <dbReference type="EMBL" id="OXU21839.1"/>
    </source>
</evidence>
<dbReference type="AlphaFoldDB" id="A0A232ETZ8"/>
<evidence type="ECO:0000259" key="4">
    <source>
        <dbReference type="PROSITE" id="PS50181"/>
    </source>
</evidence>
<dbReference type="InterPro" id="IPR001810">
    <property type="entry name" value="F-box_dom"/>
</dbReference>
<accession>A0A232ETZ8</accession>
<evidence type="ECO:0000256" key="1">
    <source>
        <dbReference type="ARBA" id="ARBA00022737"/>
    </source>
</evidence>
<gene>
    <name evidence="5" type="ORF">TSAR_008620</name>
</gene>
<dbReference type="PANTHER" id="PTHR24198:SF165">
    <property type="entry name" value="ANKYRIN REPEAT-CONTAINING PROTEIN-RELATED"/>
    <property type="match status" value="1"/>
</dbReference>
<dbReference type="SMART" id="SM00248">
    <property type="entry name" value="ANK"/>
    <property type="match status" value="3"/>
</dbReference>
<keyword evidence="6" id="KW-1185">Reference proteome</keyword>
<dbReference type="EMBL" id="NNAY01002194">
    <property type="protein sequence ID" value="OXU21839.1"/>
    <property type="molecule type" value="Genomic_DNA"/>
</dbReference>
<feature type="repeat" description="ANK" evidence="3">
    <location>
        <begin position="207"/>
        <end position="240"/>
    </location>
</feature>
<reference evidence="5 6" key="1">
    <citation type="journal article" date="2017" name="Curr. Biol.">
        <title>The Evolution of Venom by Co-option of Single-Copy Genes.</title>
        <authorList>
            <person name="Martinson E.O."/>
            <person name="Mrinalini"/>
            <person name="Kelkar Y.D."/>
            <person name="Chang C.H."/>
            <person name="Werren J.H."/>
        </authorList>
    </citation>
    <scope>NUCLEOTIDE SEQUENCE [LARGE SCALE GENOMIC DNA]</scope>
    <source>
        <strain evidence="5 6">Alberta</strain>
        <tissue evidence="5">Whole body</tissue>
    </source>
</reference>
<dbReference type="PROSITE" id="PS50088">
    <property type="entry name" value="ANK_REPEAT"/>
    <property type="match status" value="1"/>
</dbReference>
<dbReference type="InterPro" id="IPR036770">
    <property type="entry name" value="Ankyrin_rpt-contain_sf"/>
</dbReference>
<dbReference type="InterPro" id="IPR002110">
    <property type="entry name" value="Ankyrin_rpt"/>
</dbReference>
<protein>
    <recommendedName>
        <fullName evidence="4">F-box domain-containing protein</fullName>
    </recommendedName>
</protein>
<dbReference type="Proteomes" id="UP000215335">
    <property type="component" value="Unassembled WGS sequence"/>
</dbReference>
<organism evidence="5 6">
    <name type="scientific">Trichomalopsis sarcophagae</name>
    <dbReference type="NCBI Taxonomy" id="543379"/>
    <lineage>
        <taxon>Eukaryota</taxon>
        <taxon>Metazoa</taxon>
        <taxon>Ecdysozoa</taxon>
        <taxon>Arthropoda</taxon>
        <taxon>Hexapoda</taxon>
        <taxon>Insecta</taxon>
        <taxon>Pterygota</taxon>
        <taxon>Neoptera</taxon>
        <taxon>Endopterygota</taxon>
        <taxon>Hymenoptera</taxon>
        <taxon>Apocrita</taxon>
        <taxon>Proctotrupomorpha</taxon>
        <taxon>Chalcidoidea</taxon>
        <taxon>Pteromalidae</taxon>
        <taxon>Pteromalinae</taxon>
        <taxon>Trichomalopsis</taxon>
    </lineage>
</organism>
<dbReference type="STRING" id="543379.A0A232ETZ8"/>
<feature type="domain" description="F-box" evidence="4">
    <location>
        <begin position="382"/>
        <end position="417"/>
    </location>
</feature>
<keyword evidence="2 3" id="KW-0040">ANK repeat</keyword>
<dbReference type="Gene3D" id="1.25.40.20">
    <property type="entry name" value="Ankyrin repeat-containing domain"/>
    <property type="match status" value="2"/>
</dbReference>
<evidence type="ECO:0000256" key="3">
    <source>
        <dbReference type="PROSITE-ProRule" id="PRU00023"/>
    </source>
</evidence>
<evidence type="ECO:0000313" key="6">
    <source>
        <dbReference type="Proteomes" id="UP000215335"/>
    </source>
</evidence>
<dbReference type="PANTHER" id="PTHR24198">
    <property type="entry name" value="ANKYRIN REPEAT AND PROTEIN KINASE DOMAIN-CONTAINING PROTEIN"/>
    <property type="match status" value="1"/>
</dbReference>
<dbReference type="Pfam" id="PF12796">
    <property type="entry name" value="Ank_2"/>
    <property type="match status" value="1"/>
</dbReference>
<dbReference type="PROSITE" id="PS50297">
    <property type="entry name" value="ANK_REP_REGION"/>
    <property type="match status" value="1"/>
</dbReference>
<keyword evidence="1" id="KW-0677">Repeat</keyword>
<proteinExistence type="predicted"/>
<dbReference type="SUPFAM" id="SSF48403">
    <property type="entry name" value="Ankyrin repeat"/>
    <property type="match status" value="1"/>
</dbReference>
<evidence type="ECO:0000256" key="2">
    <source>
        <dbReference type="ARBA" id="ARBA00023043"/>
    </source>
</evidence>
<comment type="caution">
    <text evidence="5">The sequence shown here is derived from an EMBL/GenBank/DDBJ whole genome shotgun (WGS) entry which is preliminary data.</text>
</comment>
<sequence>MASKKVKILAELIKDAIIEGNTDFFDTEFQASPKLMIEARVNNSYSLLHFAAGHSTQRMVEYFLDKGFSKECRTLGNLTALHVAVTQRRYPPNIEDSMGRTALHCAMEMEKTRKTSSKKWDCKLKRKLPESPAIDTNDHIKSFLIGMLRNRFFTGLQDLDNQDNTPCCTKKRRNSTFHILLQYMLHIILQEILLDTGAEVNSVTESQSQTALHLAVSCANCKDIVDLLIERGATVNAQDLSGERQILRLLKAVGASIYYAPTNSPLNVINGMDKRLVLMRNGVVIQNLLRHLAYLDAIGESRATMTVMRGIDNNEKCLPIYEKCQREMADMKEVKIFANNDDFVEAFKNNQVIRKFYYYEKVSKKFNDVLINKEAIEYLTLLFSDLKVPVPIFERVIKYLEPEDLKKFVRLSKEAKF</sequence>
<dbReference type="PROSITE" id="PS50181">
    <property type="entry name" value="FBOX"/>
    <property type="match status" value="1"/>
</dbReference>
<name>A0A232ETZ8_9HYME</name>